<dbReference type="Proteomes" id="UP001202180">
    <property type="component" value="Unassembled WGS sequence"/>
</dbReference>
<feature type="transmembrane region" description="Helical" evidence="1">
    <location>
        <begin position="32"/>
        <end position="51"/>
    </location>
</feature>
<evidence type="ECO:0000313" key="3">
    <source>
        <dbReference type="Proteomes" id="UP001202180"/>
    </source>
</evidence>
<name>A0ABT0HNU8_9BACT</name>
<feature type="transmembrane region" description="Helical" evidence="1">
    <location>
        <begin position="398"/>
        <end position="418"/>
    </location>
</feature>
<proteinExistence type="predicted"/>
<feature type="transmembrane region" description="Helical" evidence="1">
    <location>
        <begin position="308"/>
        <end position="327"/>
    </location>
</feature>
<feature type="transmembrane region" description="Helical" evidence="1">
    <location>
        <begin position="57"/>
        <end position="78"/>
    </location>
</feature>
<feature type="transmembrane region" description="Helical" evidence="1">
    <location>
        <begin position="271"/>
        <end position="296"/>
    </location>
</feature>
<keyword evidence="1" id="KW-0472">Membrane</keyword>
<feature type="transmembrane region" description="Helical" evidence="1">
    <location>
        <begin position="98"/>
        <end position="116"/>
    </location>
</feature>
<evidence type="ECO:0000256" key="1">
    <source>
        <dbReference type="SAM" id="Phobius"/>
    </source>
</evidence>
<keyword evidence="1" id="KW-0812">Transmembrane</keyword>
<evidence type="ECO:0000313" key="2">
    <source>
        <dbReference type="EMBL" id="MCK8493858.1"/>
    </source>
</evidence>
<feature type="transmembrane region" description="Helical" evidence="1">
    <location>
        <begin position="213"/>
        <end position="235"/>
    </location>
</feature>
<dbReference type="RefSeq" id="WP_248478488.1">
    <property type="nucleotide sequence ID" value="NZ_JALPRF010000003.1"/>
</dbReference>
<reference evidence="2 3" key="1">
    <citation type="submission" date="2022-04" db="EMBL/GenBank/DDBJ databases">
        <title>Spirosoma sp. strain RP8 genome sequencing and assembly.</title>
        <authorList>
            <person name="Jung Y."/>
        </authorList>
    </citation>
    <scope>NUCLEOTIDE SEQUENCE [LARGE SCALE GENOMIC DNA]</scope>
    <source>
        <strain evidence="2 3">RP8</strain>
    </source>
</reference>
<feature type="transmembrane region" description="Helical" evidence="1">
    <location>
        <begin position="430"/>
        <end position="448"/>
    </location>
</feature>
<protein>
    <recommendedName>
        <fullName evidence="4">Glycosyltransferase family 39 protein</fullName>
    </recommendedName>
</protein>
<keyword evidence="3" id="KW-1185">Reference proteome</keyword>
<sequence>MIWPVVLVVCMQWMLGFGMVTRLKAVRNGMSLSGLSMLVGLGVSSLVPFIVEFAQLPITATPVFVGLGVLTGLSALLLRGQGKYLRAVFSGQRTAIRLYELPFLGFWAYLLFISAWKCAWFPNTPFDTIVGPDLVATAAVREQTLASSVFTEHLPSVSVFSNQPFYAPFTAMQQVIYLLAAQNEGPFVFGKIWLTVLVVGFGLWLYAELRERIHPLLAGMLITVLACTPELFSYTFLVQTDWANAAFFVVGVMLLQRYLASGGRGVLAGSALLMALACWTRTETIFFAAIGSLLLFVRLVRRHPVRAVVLAAGYSLAGLLPVLFWNYGFLRGYVPLPPQAHLGVIHGVTDGYVGKLLAVFSAMNKTVVFDADYWNYTVYIFVGLALLNLVLFRDKRGWITLVWLIGIYGLFGLIIQHVDGANIAYTFRRGFFKLLFLMYVYLADTTLVNRLSVWLYRWEDRAIPLSDETPAPPGIV</sequence>
<feature type="transmembrane region" description="Helical" evidence="1">
    <location>
        <begin position="373"/>
        <end position="391"/>
    </location>
</feature>
<organism evidence="2 3">
    <name type="scientific">Spirosoma liriopis</name>
    <dbReference type="NCBI Taxonomy" id="2937440"/>
    <lineage>
        <taxon>Bacteria</taxon>
        <taxon>Pseudomonadati</taxon>
        <taxon>Bacteroidota</taxon>
        <taxon>Cytophagia</taxon>
        <taxon>Cytophagales</taxon>
        <taxon>Cytophagaceae</taxon>
        <taxon>Spirosoma</taxon>
    </lineage>
</organism>
<keyword evidence="1" id="KW-1133">Transmembrane helix</keyword>
<gene>
    <name evidence="2" type="ORF">M0L20_18470</name>
</gene>
<dbReference type="EMBL" id="JALPRF010000003">
    <property type="protein sequence ID" value="MCK8493858.1"/>
    <property type="molecule type" value="Genomic_DNA"/>
</dbReference>
<feature type="transmembrane region" description="Helical" evidence="1">
    <location>
        <begin position="188"/>
        <end position="207"/>
    </location>
</feature>
<comment type="caution">
    <text evidence="2">The sequence shown here is derived from an EMBL/GenBank/DDBJ whole genome shotgun (WGS) entry which is preliminary data.</text>
</comment>
<evidence type="ECO:0008006" key="4">
    <source>
        <dbReference type="Google" id="ProtNLM"/>
    </source>
</evidence>
<accession>A0ABT0HNU8</accession>